<reference evidence="1" key="1">
    <citation type="submission" date="2023-04" db="EMBL/GenBank/DDBJ databases">
        <authorList>
            <consortium name="ELIXIR-Norway"/>
        </authorList>
    </citation>
    <scope>NUCLEOTIDE SEQUENCE [LARGE SCALE GENOMIC DNA]</scope>
</reference>
<gene>
    <name evidence="1" type="ORF">MRATA1EN1_LOCUS2591</name>
</gene>
<organism evidence="1 2">
    <name type="scientific">Rangifer tarandus platyrhynchus</name>
    <name type="common">Svalbard reindeer</name>
    <dbReference type="NCBI Taxonomy" id="3082113"/>
    <lineage>
        <taxon>Eukaryota</taxon>
        <taxon>Metazoa</taxon>
        <taxon>Chordata</taxon>
        <taxon>Craniata</taxon>
        <taxon>Vertebrata</taxon>
        <taxon>Euteleostomi</taxon>
        <taxon>Mammalia</taxon>
        <taxon>Eutheria</taxon>
        <taxon>Laurasiatheria</taxon>
        <taxon>Artiodactyla</taxon>
        <taxon>Ruminantia</taxon>
        <taxon>Pecora</taxon>
        <taxon>Cervidae</taxon>
        <taxon>Odocoileinae</taxon>
        <taxon>Rangifer</taxon>
    </lineage>
</organism>
<protein>
    <submittedName>
        <fullName evidence="1">Uncharacterized protein</fullName>
    </submittedName>
</protein>
<dbReference type="Proteomes" id="UP001176941">
    <property type="component" value="Chromosome 10"/>
</dbReference>
<proteinExistence type="predicted"/>
<evidence type="ECO:0000313" key="1">
    <source>
        <dbReference type="EMBL" id="CAI9153629.1"/>
    </source>
</evidence>
<accession>A0ABN8Y1E4</accession>
<evidence type="ECO:0000313" key="2">
    <source>
        <dbReference type="Proteomes" id="UP001176941"/>
    </source>
</evidence>
<name>A0ABN8Y1E4_RANTA</name>
<keyword evidence="2" id="KW-1185">Reference proteome</keyword>
<dbReference type="EMBL" id="OX459946">
    <property type="protein sequence ID" value="CAI9153629.1"/>
    <property type="molecule type" value="Genomic_DNA"/>
</dbReference>
<sequence length="143" mass="16138">MAWFSRWRLRTWKRVEPEFRPSALHRPYWEDGALSSLVSGVRAWVDRGPPLPPCVGSVNSTQLSLSPQGRRGWEVKVSVTSWDGQHRHSRRFSSLTPEDDFISNGIRTSAHVACCAHKSHFCGRGQVYLEELPQPALGALGKM</sequence>